<gene>
    <name evidence="1" type="ORF">FMOSSE_LOCUS14803</name>
</gene>
<proteinExistence type="predicted"/>
<evidence type="ECO:0000313" key="2">
    <source>
        <dbReference type="Proteomes" id="UP000789375"/>
    </source>
</evidence>
<protein>
    <submittedName>
        <fullName evidence="1">10896_t:CDS:1</fullName>
    </submittedName>
</protein>
<comment type="caution">
    <text evidence="1">The sequence shown here is derived from an EMBL/GenBank/DDBJ whole genome shotgun (WGS) entry which is preliminary data.</text>
</comment>
<evidence type="ECO:0000313" key="1">
    <source>
        <dbReference type="EMBL" id="CAG8718286.1"/>
    </source>
</evidence>
<dbReference type="AlphaFoldDB" id="A0A9N9NAW1"/>
<feature type="non-terminal residue" evidence="1">
    <location>
        <position position="42"/>
    </location>
</feature>
<organism evidence="1 2">
    <name type="scientific">Funneliformis mosseae</name>
    <name type="common">Endomycorrhizal fungus</name>
    <name type="synonym">Glomus mosseae</name>
    <dbReference type="NCBI Taxonomy" id="27381"/>
    <lineage>
        <taxon>Eukaryota</taxon>
        <taxon>Fungi</taxon>
        <taxon>Fungi incertae sedis</taxon>
        <taxon>Mucoromycota</taxon>
        <taxon>Glomeromycotina</taxon>
        <taxon>Glomeromycetes</taxon>
        <taxon>Glomerales</taxon>
        <taxon>Glomeraceae</taxon>
        <taxon>Funneliformis</taxon>
    </lineage>
</organism>
<name>A0A9N9NAW1_FUNMO</name>
<dbReference type="Proteomes" id="UP000789375">
    <property type="component" value="Unassembled WGS sequence"/>
</dbReference>
<dbReference type="EMBL" id="CAJVPP010012624">
    <property type="protein sequence ID" value="CAG8718286.1"/>
    <property type="molecule type" value="Genomic_DNA"/>
</dbReference>
<sequence>SSILEINMFLKVLKDLEDMEYSEAIESLSLYVLSFIYSRKKE</sequence>
<keyword evidence="2" id="KW-1185">Reference proteome</keyword>
<feature type="non-terminal residue" evidence="1">
    <location>
        <position position="1"/>
    </location>
</feature>
<accession>A0A9N9NAW1</accession>
<reference evidence="1" key="1">
    <citation type="submission" date="2021-06" db="EMBL/GenBank/DDBJ databases">
        <authorList>
            <person name="Kallberg Y."/>
            <person name="Tangrot J."/>
            <person name="Rosling A."/>
        </authorList>
    </citation>
    <scope>NUCLEOTIDE SEQUENCE</scope>
    <source>
        <strain evidence="1">87-6 pot B 2015</strain>
    </source>
</reference>